<dbReference type="GO" id="GO:0005509">
    <property type="term" value="F:calcium ion binding"/>
    <property type="evidence" value="ECO:0007669"/>
    <property type="project" value="InterPro"/>
</dbReference>
<feature type="region of interest" description="Disordered" evidence="5">
    <location>
        <begin position="683"/>
        <end position="734"/>
    </location>
</feature>
<dbReference type="SUPFAM" id="SSF51120">
    <property type="entry name" value="beta-Roll"/>
    <property type="match status" value="2"/>
</dbReference>
<dbReference type="PANTHER" id="PTHR38340:SF1">
    <property type="entry name" value="S-LAYER PROTEIN"/>
    <property type="match status" value="1"/>
</dbReference>
<dbReference type="CDD" id="cd20742">
    <property type="entry name" value="FIX_vWA-like"/>
    <property type="match status" value="1"/>
</dbReference>
<comment type="caution">
    <text evidence="8">The sequence shown here is derived from an EMBL/GenBank/DDBJ whole genome shotgun (WGS) entry which is preliminary data.</text>
</comment>
<dbReference type="Pfam" id="PF18884">
    <property type="entry name" value="TSP3_bac"/>
    <property type="match status" value="7"/>
</dbReference>
<dbReference type="Gene3D" id="2.150.10.10">
    <property type="entry name" value="Serralysin-like metalloprotease, C-terminal"/>
    <property type="match status" value="3"/>
</dbReference>
<name>A0A3M2JS65_9CELL</name>
<keyword evidence="3 6" id="KW-0732">Signal</keyword>
<dbReference type="Pfam" id="PF00092">
    <property type="entry name" value="VWA"/>
    <property type="match status" value="1"/>
</dbReference>
<dbReference type="PROSITE" id="PS00330">
    <property type="entry name" value="HEMOLYSIN_CALCIUM"/>
    <property type="match status" value="5"/>
</dbReference>
<dbReference type="AlphaFoldDB" id="A0A3M2JS65"/>
<proteinExistence type="predicted"/>
<dbReference type="Gene3D" id="3.40.50.410">
    <property type="entry name" value="von Willebrand factor, type A domain"/>
    <property type="match status" value="1"/>
</dbReference>
<comment type="subcellular location">
    <subcellularLocation>
        <location evidence="1">Secreted</location>
    </subcellularLocation>
</comment>
<evidence type="ECO:0000256" key="1">
    <source>
        <dbReference type="ARBA" id="ARBA00004613"/>
    </source>
</evidence>
<organism evidence="8 9">
    <name type="scientific">Cellulomonas triticagri</name>
    <dbReference type="NCBI Taxonomy" id="2483352"/>
    <lineage>
        <taxon>Bacteria</taxon>
        <taxon>Bacillati</taxon>
        <taxon>Actinomycetota</taxon>
        <taxon>Actinomycetes</taxon>
        <taxon>Micrococcales</taxon>
        <taxon>Cellulomonadaceae</taxon>
        <taxon>Cellulomonas</taxon>
    </lineage>
</organism>
<gene>
    <name evidence="8" type="ORF">EBM89_03970</name>
</gene>
<feature type="region of interest" description="Disordered" evidence="5">
    <location>
        <begin position="209"/>
        <end position="308"/>
    </location>
</feature>
<feature type="chain" id="PRO_5017963239" evidence="6">
    <location>
        <begin position="45"/>
        <end position="1094"/>
    </location>
</feature>
<dbReference type="Proteomes" id="UP000269289">
    <property type="component" value="Unassembled WGS sequence"/>
</dbReference>
<keyword evidence="4" id="KW-0106">Calcium</keyword>
<dbReference type="InterPro" id="IPR002035">
    <property type="entry name" value="VWF_A"/>
</dbReference>
<dbReference type="InterPro" id="IPR011049">
    <property type="entry name" value="Serralysin-like_metalloprot_C"/>
</dbReference>
<dbReference type="InterPro" id="IPR018511">
    <property type="entry name" value="Hemolysin-typ_Ca-bd_CS"/>
</dbReference>
<feature type="compositionally biased region" description="Basic and acidic residues" evidence="5">
    <location>
        <begin position="768"/>
        <end position="783"/>
    </location>
</feature>
<evidence type="ECO:0000313" key="8">
    <source>
        <dbReference type="EMBL" id="RMI13575.1"/>
    </source>
</evidence>
<evidence type="ECO:0000259" key="7">
    <source>
        <dbReference type="PROSITE" id="PS50234"/>
    </source>
</evidence>
<dbReference type="PRINTS" id="PR00313">
    <property type="entry name" value="CABNDNGRPT"/>
</dbReference>
<evidence type="ECO:0000256" key="3">
    <source>
        <dbReference type="ARBA" id="ARBA00022729"/>
    </source>
</evidence>
<dbReference type="EMBL" id="RFFI01000013">
    <property type="protein sequence ID" value="RMI13575.1"/>
    <property type="molecule type" value="Genomic_DNA"/>
</dbReference>
<dbReference type="GO" id="GO:0005576">
    <property type="term" value="C:extracellular region"/>
    <property type="evidence" value="ECO:0007669"/>
    <property type="project" value="UniProtKB-SubCell"/>
</dbReference>
<dbReference type="CDD" id="cd00198">
    <property type="entry name" value="vWFA"/>
    <property type="match status" value="1"/>
</dbReference>
<feature type="compositionally biased region" description="Acidic residues" evidence="5">
    <location>
        <begin position="724"/>
        <end position="733"/>
    </location>
</feature>
<accession>A0A3M2JS65</accession>
<reference evidence="8 9" key="1">
    <citation type="submission" date="2018-10" db="EMBL/GenBank/DDBJ databases">
        <title>Isolation, diversity and antifungal activity of actinobacteria from wheat.</title>
        <authorList>
            <person name="Han C."/>
        </authorList>
    </citation>
    <scope>NUCLEOTIDE SEQUENCE [LARGE SCALE GENOMIC DNA]</scope>
    <source>
        <strain evidence="8 9">NEAU-YY56</strain>
    </source>
</reference>
<dbReference type="InterPro" id="IPR036465">
    <property type="entry name" value="vWFA_dom_sf"/>
</dbReference>
<dbReference type="PROSITE" id="PS50234">
    <property type="entry name" value="VWFA"/>
    <property type="match status" value="1"/>
</dbReference>
<evidence type="ECO:0000256" key="2">
    <source>
        <dbReference type="ARBA" id="ARBA00022525"/>
    </source>
</evidence>
<dbReference type="PANTHER" id="PTHR38340">
    <property type="entry name" value="S-LAYER PROTEIN"/>
    <property type="match status" value="1"/>
</dbReference>
<evidence type="ECO:0000313" key="9">
    <source>
        <dbReference type="Proteomes" id="UP000269289"/>
    </source>
</evidence>
<dbReference type="InterPro" id="IPR059100">
    <property type="entry name" value="TSP3_bac"/>
</dbReference>
<keyword evidence="9" id="KW-1185">Reference proteome</keyword>
<feature type="signal peptide" evidence="6">
    <location>
        <begin position="1"/>
        <end position="44"/>
    </location>
</feature>
<dbReference type="InterPro" id="IPR050557">
    <property type="entry name" value="RTX_toxin/Mannuronan_C5-epim"/>
</dbReference>
<evidence type="ECO:0000256" key="5">
    <source>
        <dbReference type="SAM" id="MobiDB-lite"/>
    </source>
</evidence>
<dbReference type="SUPFAM" id="SSF53300">
    <property type="entry name" value="vWA-like"/>
    <property type="match status" value="1"/>
</dbReference>
<dbReference type="InterPro" id="IPR001343">
    <property type="entry name" value="Hemolysn_Ca-bd"/>
</dbReference>
<evidence type="ECO:0000256" key="6">
    <source>
        <dbReference type="SAM" id="SignalP"/>
    </source>
</evidence>
<protein>
    <submittedName>
        <fullName evidence="8">VWA domain-containing protein</fullName>
    </submittedName>
</protein>
<dbReference type="SMART" id="SM00327">
    <property type="entry name" value="VWA"/>
    <property type="match status" value="1"/>
</dbReference>
<keyword evidence="2" id="KW-0964">Secreted</keyword>
<evidence type="ECO:0000256" key="4">
    <source>
        <dbReference type="ARBA" id="ARBA00022837"/>
    </source>
</evidence>
<feature type="compositionally biased region" description="Basic and acidic residues" evidence="5">
    <location>
        <begin position="326"/>
        <end position="348"/>
    </location>
</feature>
<feature type="compositionally biased region" description="Basic and acidic residues" evidence="5">
    <location>
        <begin position="714"/>
        <end position="723"/>
    </location>
</feature>
<feature type="region of interest" description="Disordered" evidence="5">
    <location>
        <begin position="746"/>
        <end position="785"/>
    </location>
</feature>
<feature type="domain" description="VWFA" evidence="7">
    <location>
        <begin position="520"/>
        <end position="683"/>
    </location>
</feature>
<feature type="region of interest" description="Disordered" evidence="5">
    <location>
        <begin position="324"/>
        <end position="357"/>
    </location>
</feature>
<sequence>MPCGVGGDIRMSAVWSRRNAARAVASLVTAVVISTGAVAPSALADDGCTITGTDRADRLVGTEGDDVICGLGGDDVLIGLGGDDVLVGGTGSDALDGGAGDDLLKGGNEHDRLVGGSGNDTLQGDTGFDLLLGGDGDDHLDGGNDADTLVGGAGADTLDGALGIDVLHGGLGDDVLIGGNDQDTLYGGAGNDSLRGDLGNDALYGGSGADTLDGGHDQDTCDGGTGPTTFVACEQQASDPAPDTETGGDRDGDGLEDEDELAAGTDPARADSDGDGLTDAEEIATITDPTTAYTVPGVRDDQGDSDGDSIANIVEIVDGTLAYQADSDRDGLEDGDEKSRGTDPLKVDTDDDGLSDGDEVALGSDPLRADSDGDGVVDSGSSFVRQVSAEHATLEVTGPGAAVLDSTLRIEPDLFAEVPGVASATVVADVPDAVVSGTLSFTFDASSITDGHDAAVLHFDDETGTFDRPAEQQVDAAAGTATVTTSDFSPFIVVDVQEFEAIWATEITTPRAGGEGANIDVVLALDSSGSMTSSDRSGLRRTAAKSFVDALIEGDQAGVVDFDSSARVLQQLTTDRVAAKNAIDRIDSSGGTSISAAMNVSLNELDTRAADTHQRTIVLLTDGDGTYSTTYTTRAVDSGTVVYTVGLGAATNEALLDRIATATGGKFYLVENASDLPDAFDRIGGELGEPDTDGDGLADSAETAGWRDGAGRVYRTDPSKADTDGDGLSDGDEAGVFATGASFGTGQYYRGSSDPRKPDTDGDGLGDAQERDVESHPRLRDSDVDGLDDLTEIEAGFDPISFDADGDGRFDDQEYTDGSDPFAYDFDLAGNVHATLSGFWFGDAWDSTAARWAQVTVEVASNEWYLLGQLGSGYVVLGDVRDLVYDSWKGRWGDAAWAAVAFVPLAGDAVRTVQETTKFAAKSARAGQAAIAVVARVLPDDQLDSVRRFVASSVDRLARDVAAGGRTATSPNYVPGSGWAGGRARAIGRDAAQNADLASKLRELDDLAASGRSVSDVRVNQTQVDAAGRVVGINRPDLQYTLDGKRYYVEWDRPLCADASSSQRGAAHGQRILNNDPGVDFSAQVILLLVGRCQ</sequence>
<feature type="compositionally biased region" description="Acidic residues" evidence="5">
    <location>
        <begin position="273"/>
        <end position="282"/>
    </location>
</feature>
<dbReference type="Pfam" id="PF00353">
    <property type="entry name" value="HemolysinCabind"/>
    <property type="match status" value="5"/>
</dbReference>